<evidence type="ECO:0000256" key="1">
    <source>
        <dbReference type="SAM" id="MobiDB-lite"/>
    </source>
</evidence>
<sequence length="101" mass="10797">MTYVEQVKAEVAARYGVPVLCEVRIIPRGASALAPGAQSSPALNAPAAIPKTGRRKRAGGITADEEQKIIAMRRQGVSYRKIAADLGRSLNGVYKVAYLWG</sequence>
<proteinExistence type="predicted"/>
<evidence type="ECO:0000313" key="2">
    <source>
        <dbReference type="EMBL" id="MTH34423.1"/>
    </source>
</evidence>
<dbReference type="AlphaFoldDB" id="A0A844H4F3"/>
<dbReference type="Proteomes" id="UP000442533">
    <property type="component" value="Unassembled WGS sequence"/>
</dbReference>
<dbReference type="RefSeq" id="WP_155063989.1">
    <property type="nucleotide sequence ID" value="NZ_WMIF01000008.1"/>
</dbReference>
<dbReference type="OrthoDB" id="7865757at2"/>
<evidence type="ECO:0000313" key="3">
    <source>
        <dbReference type="Proteomes" id="UP000442533"/>
    </source>
</evidence>
<reference evidence="2 3" key="1">
    <citation type="submission" date="2019-11" db="EMBL/GenBank/DDBJ databases">
        <authorList>
            <person name="Dong K."/>
        </authorList>
    </citation>
    <scope>NUCLEOTIDE SEQUENCE [LARGE SCALE GENOMIC DNA]</scope>
    <source>
        <strain evidence="2 3">JCM 17370</strain>
    </source>
</reference>
<dbReference type="Gene3D" id="1.10.10.60">
    <property type="entry name" value="Homeodomain-like"/>
    <property type="match status" value="1"/>
</dbReference>
<keyword evidence="3" id="KW-1185">Reference proteome</keyword>
<dbReference type="EMBL" id="WMIF01000008">
    <property type="protein sequence ID" value="MTH34423.1"/>
    <property type="molecule type" value="Genomic_DNA"/>
</dbReference>
<organism evidence="2 3">
    <name type="scientific">Paracoccus limosus</name>
    <dbReference type="NCBI Taxonomy" id="913252"/>
    <lineage>
        <taxon>Bacteria</taxon>
        <taxon>Pseudomonadati</taxon>
        <taxon>Pseudomonadota</taxon>
        <taxon>Alphaproteobacteria</taxon>
        <taxon>Rhodobacterales</taxon>
        <taxon>Paracoccaceae</taxon>
        <taxon>Paracoccus</taxon>
    </lineage>
</organism>
<accession>A0A844H4F3</accession>
<protein>
    <submittedName>
        <fullName evidence="2">Uncharacterized protein</fullName>
    </submittedName>
</protein>
<feature type="region of interest" description="Disordered" evidence="1">
    <location>
        <begin position="33"/>
        <end position="61"/>
    </location>
</feature>
<name>A0A844H4F3_9RHOB</name>
<gene>
    <name evidence="2" type="ORF">GL279_07410</name>
</gene>
<comment type="caution">
    <text evidence="2">The sequence shown here is derived from an EMBL/GenBank/DDBJ whole genome shotgun (WGS) entry which is preliminary data.</text>
</comment>